<comment type="caution">
    <text evidence="1">The sequence shown here is derived from an EMBL/GenBank/DDBJ whole genome shotgun (WGS) entry which is preliminary data.</text>
</comment>
<name>A0ACB7J976_PLECO</name>
<keyword evidence="2" id="KW-1185">Reference proteome</keyword>
<sequence>MMSTVPTTENLEATNQPFSGDADGKEVVDLSFKSEALGVPAEQGYGWPQLEFGETIGREQRYTIARKLGWGMHSSTWLARDTVLDKFVAIKVLTGYTTKMYERGVTWEADALRLLSYTPQSKYCVELLDEFTIKGRGSAGSHLCFAMPFYGGDTKALLKSRNSPFPLPLAKRIILHLLRGIAFSHERGIVHTDIKLDNILFTTSATTEDIERWTQSDPPRRNPPEMSPDGVMQSAISQPMKALSEQEALRATFVLSDFGCSQPSELHDDRRITSLLLRAPEVLLGGKWDTPADIWTFGCLVYEIITTRPFFRYKRNQVYDFSEMANLLYQMMLKTGDVFRAEQLSVWPLAIEYFQPENCYLKKEPKIFYFTMEDNIAQHKLLPDDELRPASDFLRRCLRLNPEERVTAKDLLQDKWLQGVD</sequence>
<dbReference type="EMBL" id="WQMT02000001">
    <property type="protein sequence ID" value="KAG9227127.1"/>
    <property type="molecule type" value="Genomic_DNA"/>
</dbReference>
<organism evidence="1 2">
    <name type="scientific">Pleurotus cornucopiae</name>
    <name type="common">Cornucopia mushroom</name>
    <dbReference type="NCBI Taxonomy" id="5321"/>
    <lineage>
        <taxon>Eukaryota</taxon>
        <taxon>Fungi</taxon>
        <taxon>Dikarya</taxon>
        <taxon>Basidiomycota</taxon>
        <taxon>Agaricomycotina</taxon>
        <taxon>Agaricomycetes</taxon>
        <taxon>Agaricomycetidae</taxon>
        <taxon>Agaricales</taxon>
        <taxon>Pleurotineae</taxon>
        <taxon>Pleurotaceae</taxon>
        <taxon>Pleurotus</taxon>
    </lineage>
</organism>
<evidence type="ECO:0000313" key="2">
    <source>
        <dbReference type="Proteomes" id="UP000824881"/>
    </source>
</evidence>
<protein>
    <submittedName>
        <fullName evidence="1">Uncharacterized protein</fullName>
    </submittedName>
</protein>
<accession>A0ACB7J976</accession>
<gene>
    <name evidence="1" type="ORF">CCMSSC00406_0010231</name>
</gene>
<reference evidence="1 2" key="1">
    <citation type="journal article" date="2021" name="Appl. Environ. Microbiol.">
        <title>Genetic linkage and physical mapping for an oyster mushroom Pleurotus cornucopiae and QTL analysis for the trait cap color.</title>
        <authorList>
            <person name="Zhang Y."/>
            <person name="Gao W."/>
            <person name="Sonnenberg A."/>
            <person name="Chen Q."/>
            <person name="Zhang J."/>
            <person name="Huang C."/>
        </authorList>
    </citation>
    <scope>NUCLEOTIDE SEQUENCE [LARGE SCALE GENOMIC DNA]</scope>
    <source>
        <strain evidence="1">CCMSSC00406</strain>
    </source>
</reference>
<proteinExistence type="predicted"/>
<dbReference type="Proteomes" id="UP000824881">
    <property type="component" value="Unassembled WGS sequence"/>
</dbReference>
<evidence type="ECO:0000313" key="1">
    <source>
        <dbReference type="EMBL" id="KAG9227127.1"/>
    </source>
</evidence>